<dbReference type="InterPro" id="IPR015943">
    <property type="entry name" value="WD40/YVTN_repeat-like_dom_sf"/>
</dbReference>
<name>A0A517Y1M3_9BACT</name>
<sequence length="372" mass="39179" precursor="true">MTRFLLSLALVAGGGARAADPVVFVTAFAPGDKGGIHAYTFDTAAGKLTALRRTGGVENPFYLALTPDRKTLLSIHAKTFGGKDHEEVAAFALVGRSGELKPLNRQTTRGTASCYLDVDKTGRTALVANYLTGSVASYPLAADGSLGPPASFHQHAGSSVNPQRQKGPNAHCIVVSPDNKYAFAADLGIDKVLCYKLDAAAGKLTPNDPPFAKSPAGAGPRHLTFHPNAKHVYVVNELLNSVTVFDYAAATGSLTEKQTIPTLPGEFKGTSYCADVKVTPDGRFLYATNRGHDSIAAYKVGDDGRLSLVAIEPSLGKGPQNLLATPDGRWLLCANMPGGNVVVFRIDAQSGRLTPHGEPVRQTSPSSMVWVP</sequence>
<dbReference type="Proteomes" id="UP000319576">
    <property type="component" value="Chromosome"/>
</dbReference>
<reference evidence="5 6" key="1">
    <citation type="submission" date="2019-02" db="EMBL/GenBank/DDBJ databases">
        <title>Deep-cultivation of Planctomycetes and their phenomic and genomic characterization uncovers novel biology.</title>
        <authorList>
            <person name="Wiegand S."/>
            <person name="Jogler M."/>
            <person name="Boedeker C."/>
            <person name="Pinto D."/>
            <person name="Vollmers J."/>
            <person name="Rivas-Marin E."/>
            <person name="Kohn T."/>
            <person name="Peeters S.H."/>
            <person name="Heuer A."/>
            <person name="Rast P."/>
            <person name="Oberbeckmann S."/>
            <person name="Bunk B."/>
            <person name="Jeske O."/>
            <person name="Meyerdierks A."/>
            <person name="Storesund J.E."/>
            <person name="Kallscheuer N."/>
            <person name="Luecker S."/>
            <person name="Lage O.M."/>
            <person name="Pohl T."/>
            <person name="Merkel B.J."/>
            <person name="Hornburger P."/>
            <person name="Mueller R.-W."/>
            <person name="Bruemmer F."/>
            <person name="Labrenz M."/>
            <person name="Spormann A.M."/>
            <person name="Op den Camp H."/>
            <person name="Overmann J."/>
            <person name="Amann R."/>
            <person name="Jetten M.S.M."/>
            <person name="Mascher T."/>
            <person name="Medema M.H."/>
            <person name="Devos D.P."/>
            <person name="Kaster A.-K."/>
            <person name="Ovreas L."/>
            <person name="Rohde M."/>
            <person name="Galperin M.Y."/>
            <person name="Jogler C."/>
        </authorList>
    </citation>
    <scope>NUCLEOTIDE SEQUENCE [LARGE SCALE GENOMIC DNA]</scope>
    <source>
        <strain evidence="5 6">ETA_A1</strain>
    </source>
</reference>
<feature type="region of interest" description="Disordered" evidence="3">
    <location>
        <begin position="353"/>
        <end position="372"/>
    </location>
</feature>
<feature type="chain" id="PRO_5022184679" evidence="4">
    <location>
        <begin position="19"/>
        <end position="372"/>
    </location>
</feature>
<accession>A0A517Y1M3</accession>
<evidence type="ECO:0000256" key="3">
    <source>
        <dbReference type="SAM" id="MobiDB-lite"/>
    </source>
</evidence>
<dbReference type="PANTHER" id="PTHR30344:SF1">
    <property type="entry name" value="6-PHOSPHOGLUCONOLACTONASE"/>
    <property type="match status" value="1"/>
</dbReference>
<evidence type="ECO:0000256" key="2">
    <source>
        <dbReference type="ARBA" id="ARBA00022526"/>
    </source>
</evidence>
<dbReference type="OrthoDB" id="9790815at2"/>
<dbReference type="Pfam" id="PF10282">
    <property type="entry name" value="Lactonase"/>
    <property type="match status" value="1"/>
</dbReference>
<dbReference type="EC" id="3.1.1.31" evidence="5"/>
<dbReference type="SUPFAM" id="SSF51004">
    <property type="entry name" value="C-terminal (heme d1) domain of cytochrome cd1-nitrite reductase"/>
    <property type="match status" value="1"/>
</dbReference>
<dbReference type="PANTHER" id="PTHR30344">
    <property type="entry name" value="6-PHOSPHOGLUCONOLACTONASE-RELATED"/>
    <property type="match status" value="1"/>
</dbReference>
<keyword evidence="2" id="KW-0119">Carbohydrate metabolism</keyword>
<dbReference type="InterPro" id="IPR050282">
    <property type="entry name" value="Cycloisomerase_2"/>
</dbReference>
<proteinExistence type="inferred from homology"/>
<dbReference type="GO" id="GO:0006006">
    <property type="term" value="P:glucose metabolic process"/>
    <property type="evidence" value="ECO:0007669"/>
    <property type="project" value="UniProtKB-KW"/>
</dbReference>
<feature type="compositionally biased region" description="Polar residues" evidence="3">
    <location>
        <begin position="361"/>
        <end position="372"/>
    </location>
</feature>
<dbReference type="KEGG" id="uli:ETAA1_56720"/>
<protein>
    <submittedName>
        <fullName evidence="5">6-phosphogluconolactonase</fullName>
        <ecNumber evidence="5">3.1.1.31</ecNumber>
    </submittedName>
</protein>
<keyword evidence="6" id="KW-1185">Reference proteome</keyword>
<keyword evidence="4" id="KW-0732">Signal</keyword>
<dbReference type="InterPro" id="IPR019405">
    <property type="entry name" value="Lactonase_7-beta_prop"/>
</dbReference>
<feature type="signal peptide" evidence="4">
    <location>
        <begin position="1"/>
        <end position="18"/>
    </location>
</feature>
<evidence type="ECO:0000256" key="1">
    <source>
        <dbReference type="ARBA" id="ARBA00005564"/>
    </source>
</evidence>
<gene>
    <name evidence="5" type="primary">pgl_3</name>
    <name evidence="5" type="ORF">ETAA1_56720</name>
</gene>
<evidence type="ECO:0000256" key="4">
    <source>
        <dbReference type="SAM" id="SignalP"/>
    </source>
</evidence>
<comment type="similarity">
    <text evidence="1">Belongs to the cycloisomerase 2 family.</text>
</comment>
<dbReference type="Gene3D" id="2.130.10.10">
    <property type="entry name" value="YVTN repeat-like/Quinoprotein amine dehydrogenase"/>
    <property type="match status" value="1"/>
</dbReference>
<dbReference type="EMBL" id="CP036273">
    <property type="protein sequence ID" value="QDU23667.1"/>
    <property type="molecule type" value="Genomic_DNA"/>
</dbReference>
<keyword evidence="2" id="KW-0313">Glucose metabolism</keyword>
<dbReference type="RefSeq" id="WP_145243896.1">
    <property type="nucleotide sequence ID" value="NZ_CP036273.1"/>
</dbReference>
<dbReference type="GO" id="GO:0017057">
    <property type="term" value="F:6-phosphogluconolactonase activity"/>
    <property type="evidence" value="ECO:0007669"/>
    <property type="project" value="UniProtKB-EC"/>
</dbReference>
<keyword evidence="5" id="KW-0378">Hydrolase</keyword>
<dbReference type="InterPro" id="IPR011048">
    <property type="entry name" value="Haem_d1_sf"/>
</dbReference>
<dbReference type="AlphaFoldDB" id="A0A517Y1M3"/>
<organism evidence="5 6">
    <name type="scientific">Urbifossiella limnaea</name>
    <dbReference type="NCBI Taxonomy" id="2528023"/>
    <lineage>
        <taxon>Bacteria</taxon>
        <taxon>Pseudomonadati</taxon>
        <taxon>Planctomycetota</taxon>
        <taxon>Planctomycetia</taxon>
        <taxon>Gemmatales</taxon>
        <taxon>Gemmataceae</taxon>
        <taxon>Urbifossiella</taxon>
    </lineage>
</organism>
<evidence type="ECO:0000313" key="5">
    <source>
        <dbReference type="EMBL" id="QDU23667.1"/>
    </source>
</evidence>
<dbReference type="GO" id="GO:0005829">
    <property type="term" value="C:cytosol"/>
    <property type="evidence" value="ECO:0007669"/>
    <property type="project" value="TreeGrafter"/>
</dbReference>
<evidence type="ECO:0000313" key="6">
    <source>
        <dbReference type="Proteomes" id="UP000319576"/>
    </source>
</evidence>